<feature type="active site" description="Proton donor" evidence="5">
    <location>
        <position position="126"/>
    </location>
</feature>
<sequence length="435" mass="46752">MSTVREFRSDPGAVAPAKAAVREAQSPLEAVQRLIRAACEDLGLPPAVYEYLKEPARVLVVNIPVRMDSGEVRTFTGYRSQHTDVVGPTKGGVRFHPAVTLDEVKALSMWMTMKCAVLGLPYGGAKGGVVCEPRTLSRSELEGLARGYIRAVAGFVGPERDIPAPDVNTNAEIMGWMLDEYSSLRGVVTPALITGKPEVLGGSAGRTGATGRGVVITIREAADRLGLDLRGATAAIQGFGNVGSHTARYLQELGVRVVAISDVRGGVHRRDGIDVEAAIEHTRRYGSVVGLPGTDPIGSDEVLYLPVDILVPAALENQITMANVDQVSARIVCEAANGPTTPEASEALVQRGTFVIPDILANAGGVTVSYFEWVQNLQNFYWPEDEVEARLEDMMVRAFNTVYKVHAQRGVSMRRAAYMVALKRLADAMAARGWL</sequence>
<feature type="binding site" evidence="6">
    <location>
        <position position="210"/>
    </location>
    <ligand>
        <name>NAD(+)</name>
        <dbReference type="ChEBI" id="CHEBI:57540"/>
    </ligand>
</feature>
<evidence type="ECO:0000256" key="2">
    <source>
        <dbReference type="ARBA" id="ARBA00012896"/>
    </source>
</evidence>
<gene>
    <name evidence="10" type="primary">gluD</name>
    <name evidence="10" type="ORF">caldi_18860</name>
</gene>
<dbReference type="InterPro" id="IPR033922">
    <property type="entry name" value="NAD_bind_Glu_DH"/>
</dbReference>
<dbReference type="InterPro" id="IPR046346">
    <property type="entry name" value="Aminoacid_DH-like_N_sf"/>
</dbReference>
<name>A0AA35G667_9FIRM</name>
<evidence type="ECO:0000256" key="3">
    <source>
        <dbReference type="ARBA" id="ARBA00023002"/>
    </source>
</evidence>
<keyword evidence="6" id="KW-0547">Nucleotide-binding</keyword>
<dbReference type="SMART" id="SM00839">
    <property type="entry name" value="ELFV_dehydrog"/>
    <property type="match status" value="1"/>
</dbReference>
<dbReference type="GO" id="GO:0000166">
    <property type="term" value="F:nucleotide binding"/>
    <property type="evidence" value="ECO:0007669"/>
    <property type="project" value="UniProtKB-KW"/>
</dbReference>
<dbReference type="InterPro" id="IPR006095">
    <property type="entry name" value="Glu/Leu/Phe/Val/Trp_DH"/>
</dbReference>
<evidence type="ECO:0000259" key="9">
    <source>
        <dbReference type="SMART" id="SM00839"/>
    </source>
</evidence>
<accession>A0AA35G667</accession>
<reference evidence="10" key="1">
    <citation type="submission" date="2022-03" db="EMBL/GenBank/DDBJ databases">
        <title>Complete genome sequence of Caldinitratiruptor microaerophilus.</title>
        <authorList>
            <person name="Mukaiyama R."/>
            <person name="Nishiyama T."/>
            <person name="Ueda K."/>
        </authorList>
    </citation>
    <scope>NUCLEOTIDE SEQUENCE</scope>
    <source>
        <strain evidence="10">JCM 16183</strain>
    </source>
</reference>
<keyword evidence="11" id="KW-1185">Reference proteome</keyword>
<dbReference type="PANTHER" id="PTHR11606:SF13">
    <property type="entry name" value="GLUTAMATE DEHYDROGENASE 1, MITOCHONDRIAL"/>
    <property type="match status" value="1"/>
</dbReference>
<dbReference type="AlphaFoldDB" id="A0AA35G667"/>
<dbReference type="InterPro" id="IPR014362">
    <property type="entry name" value="Glu_DH"/>
</dbReference>
<dbReference type="PIRSF" id="PIRSF000185">
    <property type="entry name" value="Glu_DH"/>
    <property type="match status" value="1"/>
</dbReference>
<comment type="similarity">
    <text evidence="1 4 8">Belongs to the Glu/Leu/Phe/Val dehydrogenases family.</text>
</comment>
<evidence type="ECO:0000313" key="11">
    <source>
        <dbReference type="Proteomes" id="UP001163687"/>
    </source>
</evidence>
<evidence type="ECO:0000256" key="4">
    <source>
        <dbReference type="PIRNR" id="PIRNR000185"/>
    </source>
</evidence>
<dbReference type="GO" id="GO:0006538">
    <property type="term" value="P:L-glutamate catabolic process"/>
    <property type="evidence" value="ECO:0007669"/>
    <property type="project" value="TreeGrafter"/>
</dbReference>
<feature type="binding site" evidence="6">
    <location>
        <position position="241"/>
    </location>
    <ligand>
        <name>NAD(+)</name>
        <dbReference type="ChEBI" id="CHEBI:57540"/>
    </ligand>
</feature>
<dbReference type="SUPFAM" id="SSF51735">
    <property type="entry name" value="NAD(P)-binding Rossmann-fold domains"/>
    <property type="match status" value="1"/>
</dbReference>
<keyword evidence="6" id="KW-0520">NAD</keyword>
<dbReference type="GO" id="GO:0004352">
    <property type="term" value="F:glutamate dehydrogenase (NAD+) activity"/>
    <property type="evidence" value="ECO:0007669"/>
    <property type="project" value="TreeGrafter"/>
</dbReference>
<evidence type="ECO:0000313" key="10">
    <source>
        <dbReference type="EMBL" id="BDG60796.1"/>
    </source>
</evidence>
<organism evidence="10 11">
    <name type="scientific">Caldinitratiruptor microaerophilus</name>
    <dbReference type="NCBI Taxonomy" id="671077"/>
    <lineage>
        <taxon>Bacteria</taxon>
        <taxon>Bacillati</taxon>
        <taxon>Bacillota</taxon>
        <taxon>Clostridia</taxon>
        <taxon>Eubacteriales</taxon>
        <taxon>Symbiobacteriaceae</taxon>
        <taxon>Caldinitratiruptor</taxon>
    </lineage>
</organism>
<dbReference type="PANTHER" id="PTHR11606">
    <property type="entry name" value="GLUTAMATE DEHYDROGENASE"/>
    <property type="match status" value="1"/>
</dbReference>
<dbReference type="KEGG" id="cmic:caldi_18860"/>
<dbReference type="InterPro" id="IPR036291">
    <property type="entry name" value="NAD(P)-bd_dom_sf"/>
</dbReference>
<dbReference type="SUPFAM" id="SSF53223">
    <property type="entry name" value="Aminoacid dehydrogenase-like, N-terminal domain"/>
    <property type="match status" value="1"/>
</dbReference>
<dbReference type="Gene3D" id="3.40.50.720">
    <property type="entry name" value="NAD(P)-binding Rossmann-like Domain"/>
    <property type="match status" value="1"/>
</dbReference>
<dbReference type="Proteomes" id="UP001163687">
    <property type="component" value="Chromosome"/>
</dbReference>
<dbReference type="FunFam" id="3.40.50.10860:FF:000003">
    <property type="entry name" value="Glutamate dehydrogenase"/>
    <property type="match status" value="1"/>
</dbReference>
<evidence type="ECO:0000256" key="6">
    <source>
        <dbReference type="PIRSR" id="PIRSR000185-2"/>
    </source>
</evidence>
<feature type="site" description="Important for catalysis" evidence="7">
    <location>
        <position position="166"/>
    </location>
</feature>
<feature type="binding site" evidence="6">
    <location>
        <position position="369"/>
    </location>
    <ligand>
        <name>substrate</name>
    </ligand>
</feature>
<feature type="binding site" evidence="6">
    <location>
        <position position="114"/>
    </location>
    <ligand>
        <name>substrate</name>
    </ligand>
</feature>
<dbReference type="Pfam" id="PF02812">
    <property type="entry name" value="ELFV_dehydrog_N"/>
    <property type="match status" value="1"/>
</dbReference>
<dbReference type="Gene3D" id="3.40.50.10860">
    <property type="entry name" value="Leucine Dehydrogenase, chain A, domain 1"/>
    <property type="match status" value="1"/>
</dbReference>
<evidence type="ECO:0000256" key="1">
    <source>
        <dbReference type="ARBA" id="ARBA00006382"/>
    </source>
</evidence>
<evidence type="ECO:0000256" key="5">
    <source>
        <dbReference type="PIRSR" id="PIRSR000185-1"/>
    </source>
</evidence>
<feature type="domain" description="Glutamate/phenylalanine/leucine/valine/L-tryptophan dehydrogenase C-terminal" evidence="9">
    <location>
        <begin position="203"/>
        <end position="433"/>
    </location>
</feature>
<evidence type="ECO:0000256" key="8">
    <source>
        <dbReference type="RuleBase" id="RU004417"/>
    </source>
</evidence>
<dbReference type="PRINTS" id="PR00082">
    <property type="entry name" value="GLFDHDRGNASE"/>
</dbReference>
<keyword evidence="3 4" id="KW-0560">Oxidoreductase</keyword>
<dbReference type="InterPro" id="IPR006097">
    <property type="entry name" value="Glu/Leu/Phe/Val/Trp_DH_dimer"/>
</dbReference>
<feature type="binding site" evidence="6">
    <location>
        <position position="90"/>
    </location>
    <ligand>
        <name>substrate</name>
    </ligand>
</feature>
<protein>
    <recommendedName>
        <fullName evidence="2 4">Glutamate dehydrogenase</fullName>
    </recommendedName>
</protein>
<dbReference type="CDD" id="cd01076">
    <property type="entry name" value="NAD_bind_1_Glu_DH"/>
    <property type="match status" value="1"/>
</dbReference>
<dbReference type="RefSeq" id="WP_264841492.1">
    <property type="nucleotide sequence ID" value="NZ_AP025628.1"/>
</dbReference>
<dbReference type="EMBL" id="AP025628">
    <property type="protein sequence ID" value="BDG60796.1"/>
    <property type="molecule type" value="Genomic_DNA"/>
</dbReference>
<proteinExistence type="inferred from homology"/>
<dbReference type="Pfam" id="PF00208">
    <property type="entry name" value="ELFV_dehydrog"/>
    <property type="match status" value="1"/>
</dbReference>
<evidence type="ECO:0000256" key="7">
    <source>
        <dbReference type="PIRSR" id="PIRSR000185-3"/>
    </source>
</evidence>
<dbReference type="InterPro" id="IPR006096">
    <property type="entry name" value="Glu/Leu/Phe/Val/Trp_DH_C"/>
</dbReference>